<reference evidence="2" key="1">
    <citation type="journal article" date="2022" name="Int. J. Mol. Sci.">
        <title>Draft Genome of Tanacetum Coccineum: Genomic Comparison of Closely Related Tanacetum-Family Plants.</title>
        <authorList>
            <person name="Yamashiro T."/>
            <person name="Shiraishi A."/>
            <person name="Nakayama K."/>
            <person name="Satake H."/>
        </authorList>
    </citation>
    <scope>NUCLEOTIDE SEQUENCE</scope>
</reference>
<comment type="caution">
    <text evidence="2">The sequence shown here is derived from an EMBL/GenBank/DDBJ whole genome shotgun (WGS) entry which is preliminary data.</text>
</comment>
<dbReference type="EMBL" id="BQNB010018637">
    <property type="protein sequence ID" value="GJT76590.1"/>
    <property type="molecule type" value="Genomic_DNA"/>
</dbReference>
<protein>
    <submittedName>
        <fullName evidence="2">Uncharacterized protein</fullName>
    </submittedName>
</protein>
<keyword evidence="3" id="KW-1185">Reference proteome</keyword>
<proteinExistence type="predicted"/>
<feature type="compositionally biased region" description="Acidic residues" evidence="1">
    <location>
        <begin position="103"/>
        <end position="114"/>
    </location>
</feature>
<organism evidence="2 3">
    <name type="scientific">Tanacetum coccineum</name>
    <dbReference type="NCBI Taxonomy" id="301880"/>
    <lineage>
        <taxon>Eukaryota</taxon>
        <taxon>Viridiplantae</taxon>
        <taxon>Streptophyta</taxon>
        <taxon>Embryophyta</taxon>
        <taxon>Tracheophyta</taxon>
        <taxon>Spermatophyta</taxon>
        <taxon>Magnoliopsida</taxon>
        <taxon>eudicotyledons</taxon>
        <taxon>Gunneridae</taxon>
        <taxon>Pentapetalae</taxon>
        <taxon>asterids</taxon>
        <taxon>campanulids</taxon>
        <taxon>Asterales</taxon>
        <taxon>Asteraceae</taxon>
        <taxon>Asteroideae</taxon>
        <taxon>Anthemideae</taxon>
        <taxon>Anthemidinae</taxon>
        <taxon>Tanacetum</taxon>
    </lineage>
</organism>
<evidence type="ECO:0000256" key="1">
    <source>
        <dbReference type="SAM" id="MobiDB-lite"/>
    </source>
</evidence>
<reference evidence="2" key="2">
    <citation type="submission" date="2022-01" db="EMBL/GenBank/DDBJ databases">
        <authorList>
            <person name="Yamashiro T."/>
            <person name="Shiraishi A."/>
            <person name="Satake H."/>
            <person name="Nakayama K."/>
        </authorList>
    </citation>
    <scope>NUCLEOTIDE SEQUENCE</scope>
</reference>
<accession>A0ABQ5GMX5</accession>
<feature type="region of interest" description="Disordered" evidence="1">
    <location>
        <begin position="86"/>
        <end position="114"/>
    </location>
</feature>
<evidence type="ECO:0000313" key="3">
    <source>
        <dbReference type="Proteomes" id="UP001151760"/>
    </source>
</evidence>
<dbReference type="Proteomes" id="UP001151760">
    <property type="component" value="Unassembled WGS sequence"/>
</dbReference>
<evidence type="ECO:0000313" key="2">
    <source>
        <dbReference type="EMBL" id="GJT76590.1"/>
    </source>
</evidence>
<sequence length="114" mass="12418">MEKTETPCSVDDYISPKTDVNPKPEISLLLTLNSLTLYHRSLINHGVEVSSTALCGDRLQSRHELDCVDNGTKSEYKEIVKWNHASAPEAPEVLDGPAGVVEGGEEEVDEPDGV</sequence>
<gene>
    <name evidence="2" type="ORF">Tco_1043315</name>
</gene>
<name>A0ABQ5GMX5_9ASTR</name>